<evidence type="ECO:0000256" key="3">
    <source>
        <dbReference type="ARBA" id="ARBA00006340"/>
    </source>
</evidence>
<name>A0A067M410_BOTB1</name>
<dbReference type="GO" id="GO:0006207">
    <property type="term" value="P:'de novo' pyrimidine nucleobase biosynthetic process"/>
    <property type="evidence" value="ECO:0007669"/>
    <property type="project" value="TreeGrafter"/>
</dbReference>
<dbReference type="HOGENOM" id="CLU_074878_0_1_1"/>
<evidence type="ECO:0000256" key="1">
    <source>
        <dbReference type="ARBA" id="ARBA00003769"/>
    </source>
</evidence>
<dbReference type="SUPFAM" id="SSF53271">
    <property type="entry name" value="PRTase-like"/>
    <property type="match status" value="1"/>
</dbReference>
<accession>A0A067M410</accession>
<dbReference type="UniPathway" id="UPA00070">
    <property type="reaction ID" value="UER00119"/>
</dbReference>
<reference evidence="11" key="1">
    <citation type="journal article" date="2014" name="Proc. Natl. Acad. Sci. U.S.A.">
        <title>Extensive sampling of basidiomycete genomes demonstrates inadequacy of the white-rot/brown-rot paradigm for wood decay fungi.</title>
        <authorList>
            <person name="Riley R."/>
            <person name="Salamov A.A."/>
            <person name="Brown D.W."/>
            <person name="Nagy L.G."/>
            <person name="Floudas D."/>
            <person name="Held B.W."/>
            <person name="Levasseur A."/>
            <person name="Lombard V."/>
            <person name="Morin E."/>
            <person name="Otillar R."/>
            <person name="Lindquist E.A."/>
            <person name="Sun H."/>
            <person name="LaButti K.M."/>
            <person name="Schmutz J."/>
            <person name="Jabbour D."/>
            <person name="Luo H."/>
            <person name="Baker S.E."/>
            <person name="Pisabarro A.G."/>
            <person name="Walton J.D."/>
            <person name="Blanchette R.A."/>
            <person name="Henrissat B."/>
            <person name="Martin F."/>
            <person name="Cullen D."/>
            <person name="Hibbett D.S."/>
            <person name="Grigoriev I.V."/>
        </authorList>
    </citation>
    <scope>NUCLEOTIDE SEQUENCE [LARGE SCALE GENOMIC DNA]</scope>
    <source>
        <strain evidence="11">FD-172 SS1</strain>
    </source>
</reference>
<evidence type="ECO:0000259" key="9">
    <source>
        <dbReference type="Pfam" id="PF00156"/>
    </source>
</evidence>
<dbReference type="AlphaFoldDB" id="A0A067M410"/>
<evidence type="ECO:0000256" key="6">
    <source>
        <dbReference type="ARBA" id="ARBA00022676"/>
    </source>
</evidence>
<dbReference type="OrthoDB" id="5553476at2759"/>
<dbReference type="InterPro" id="IPR000836">
    <property type="entry name" value="PRTase_dom"/>
</dbReference>
<dbReference type="GO" id="GO:0005737">
    <property type="term" value="C:cytoplasm"/>
    <property type="evidence" value="ECO:0007669"/>
    <property type="project" value="TreeGrafter"/>
</dbReference>
<dbReference type="STRING" id="930990.A0A067M410"/>
<comment type="function">
    <text evidence="1">Catalyzes the transfer of a ribosyl phosphate group from 5-phosphoribose 1-diphosphate to orotate, leading to the formation of orotidine monophosphate (OMP).</text>
</comment>
<organism evidence="10 11">
    <name type="scientific">Botryobasidium botryosum (strain FD-172 SS1)</name>
    <dbReference type="NCBI Taxonomy" id="930990"/>
    <lineage>
        <taxon>Eukaryota</taxon>
        <taxon>Fungi</taxon>
        <taxon>Dikarya</taxon>
        <taxon>Basidiomycota</taxon>
        <taxon>Agaricomycotina</taxon>
        <taxon>Agaricomycetes</taxon>
        <taxon>Cantharellales</taxon>
        <taxon>Botryobasidiaceae</taxon>
        <taxon>Botryobasidium</taxon>
    </lineage>
</organism>
<keyword evidence="7" id="KW-0808">Transferase</keyword>
<dbReference type="EC" id="2.4.2.10" evidence="5"/>
<comment type="pathway">
    <text evidence="2">Pyrimidine metabolism; UMP biosynthesis via de novo pathway; UMP from orotate: step 1/2.</text>
</comment>
<dbReference type="EMBL" id="KL198067">
    <property type="protein sequence ID" value="KDQ10518.1"/>
    <property type="molecule type" value="Genomic_DNA"/>
</dbReference>
<protein>
    <recommendedName>
        <fullName evidence="5">orotate phosphoribosyltransferase</fullName>
        <ecNumber evidence="5">2.4.2.10</ecNumber>
    </recommendedName>
</protein>
<evidence type="ECO:0000256" key="2">
    <source>
        <dbReference type="ARBA" id="ARBA00004889"/>
    </source>
</evidence>
<dbReference type="PANTHER" id="PTHR46683">
    <property type="entry name" value="OROTATE PHOSPHORIBOSYLTRANSFERASE 1-RELATED"/>
    <property type="match status" value="1"/>
</dbReference>
<evidence type="ECO:0000256" key="8">
    <source>
        <dbReference type="ARBA" id="ARBA00022975"/>
    </source>
</evidence>
<evidence type="ECO:0000313" key="11">
    <source>
        <dbReference type="Proteomes" id="UP000027195"/>
    </source>
</evidence>
<dbReference type="GO" id="GO:0004588">
    <property type="term" value="F:orotate phosphoribosyltransferase activity"/>
    <property type="evidence" value="ECO:0007669"/>
    <property type="project" value="UniProtKB-EC"/>
</dbReference>
<dbReference type="Proteomes" id="UP000027195">
    <property type="component" value="Unassembled WGS sequence"/>
</dbReference>
<gene>
    <name evidence="10" type="ORF">BOTBODRAFT_115697</name>
</gene>
<dbReference type="HAMAP" id="MF_01208">
    <property type="entry name" value="PyrE"/>
    <property type="match status" value="1"/>
</dbReference>
<evidence type="ECO:0000256" key="7">
    <source>
        <dbReference type="ARBA" id="ARBA00022679"/>
    </source>
</evidence>
<sequence>MAQHSENDSKLDVLRSDLISASLARDALRFGSFTLKSGRQSPYFFNSGLLSTGPLLSLLASAYALLIAQEGYEFDVLFGPAYKGIVLSGATALCLHQDHGLDVGYAYNRKEVKAHGEGGWVVGEDTKGKRVLILDDVVTAGTAIREAIEGVKAAGGEVVGVVLMLDREELGGRKGTTSAVKELEEELGSKVRAVITMRGLMAWLEQQGRLKELESMKNYWEKYGIKE</sequence>
<dbReference type="GO" id="GO:0044205">
    <property type="term" value="P:'de novo' UMP biosynthetic process"/>
    <property type="evidence" value="ECO:0007669"/>
    <property type="project" value="UniProtKB-UniPathway"/>
</dbReference>
<dbReference type="PANTHER" id="PTHR46683:SF1">
    <property type="entry name" value="OROTATE PHOSPHORIBOSYLTRANSFERASE 1-RELATED"/>
    <property type="match status" value="1"/>
</dbReference>
<dbReference type="Pfam" id="PF00156">
    <property type="entry name" value="Pribosyltran"/>
    <property type="match status" value="1"/>
</dbReference>
<evidence type="ECO:0000256" key="5">
    <source>
        <dbReference type="ARBA" id="ARBA00011971"/>
    </source>
</evidence>
<comment type="similarity">
    <text evidence="3">Belongs to the purine/pyrimidine phosphoribosyltransferase family. PyrE subfamily.</text>
</comment>
<keyword evidence="8" id="KW-0665">Pyrimidine biosynthesis</keyword>
<evidence type="ECO:0000313" key="10">
    <source>
        <dbReference type="EMBL" id="KDQ10518.1"/>
    </source>
</evidence>
<feature type="domain" description="Phosphoribosyltransferase" evidence="9">
    <location>
        <begin position="67"/>
        <end position="171"/>
    </location>
</feature>
<dbReference type="InParanoid" id="A0A067M410"/>
<dbReference type="InterPro" id="IPR004467">
    <property type="entry name" value="Or_phspho_trans_dom"/>
</dbReference>
<dbReference type="CDD" id="cd06223">
    <property type="entry name" value="PRTases_typeI"/>
    <property type="match status" value="1"/>
</dbReference>
<proteinExistence type="inferred from homology"/>
<evidence type="ECO:0000256" key="4">
    <source>
        <dbReference type="ARBA" id="ARBA00011738"/>
    </source>
</evidence>
<keyword evidence="6" id="KW-0328">Glycosyltransferase</keyword>
<dbReference type="FunFam" id="3.40.50.2020:FF:000008">
    <property type="entry name" value="Orotate phosphoribosyltransferase"/>
    <property type="match status" value="1"/>
</dbReference>
<dbReference type="Gene3D" id="3.40.50.2020">
    <property type="match status" value="1"/>
</dbReference>
<comment type="subunit">
    <text evidence="4">Homodimer.</text>
</comment>
<dbReference type="GO" id="GO:0046132">
    <property type="term" value="P:pyrimidine ribonucleoside biosynthetic process"/>
    <property type="evidence" value="ECO:0007669"/>
    <property type="project" value="TreeGrafter"/>
</dbReference>
<dbReference type="InterPro" id="IPR023031">
    <property type="entry name" value="OPRT"/>
</dbReference>
<dbReference type="InterPro" id="IPR029057">
    <property type="entry name" value="PRTase-like"/>
</dbReference>
<keyword evidence="11" id="KW-1185">Reference proteome</keyword>
<dbReference type="FunCoup" id="A0A067M410">
    <property type="interactions" value="320"/>
</dbReference>
<dbReference type="NCBIfam" id="TIGR00336">
    <property type="entry name" value="pyrE"/>
    <property type="match status" value="1"/>
</dbReference>